<name>A0A6P6S164_9EIME</name>
<evidence type="ECO:0000256" key="1">
    <source>
        <dbReference type="SAM" id="MobiDB-lite"/>
    </source>
</evidence>
<dbReference type="GeneID" id="34623745"/>
<proteinExistence type="predicted"/>
<reference evidence="3" key="1">
    <citation type="submission" date="2025-08" db="UniProtKB">
        <authorList>
            <consortium name="RefSeq"/>
        </authorList>
    </citation>
    <scope>IDENTIFICATION</scope>
</reference>
<evidence type="ECO:0000313" key="3">
    <source>
        <dbReference type="RefSeq" id="XP_026193921.1"/>
    </source>
</evidence>
<accession>A0A6P6S164</accession>
<gene>
    <name evidence="3" type="primary">LOC34623745</name>
</gene>
<sequence>MQLPVHPVPQALEAPRAPFGFEFLLQQLPPSIAGYFTSLRQQHGKLQPEQQLLLLAAARDFVLHNMSALRAYGSVQPRLQQQLQQRYKDLLGCIAEEQGQILLSRQRQGEQEMKEKQEKQQQQGEKQEEKLRAQQQHQQQEGGGEERLLGEHGIAALVSLQQLRDALQIEEHSLDAATARNVLQRFQQCQKQQPSRQPEPVRVKPPAALLALDEVYGYIYSPQVLKKQ</sequence>
<dbReference type="RefSeq" id="XP_026193921.1">
    <property type="nucleotide sequence ID" value="XM_026338136.1"/>
</dbReference>
<organism evidence="2 3">
    <name type="scientific">Cyclospora cayetanensis</name>
    <dbReference type="NCBI Taxonomy" id="88456"/>
    <lineage>
        <taxon>Eukaryota</taxon>
        <taxon>Sar</taxon>
        <taxon>Alveolata</taxon>
        <taxon>Apicomplexa</taxon>
        <taxon>Conoidasida</taxon>
        <taxon>Coccidia</taxon>
        <taxon>Eucoccidiorida</taxon>
        <taxon>Eimeriorina</taxon>
        <taxon>Eimeriidae</taxon>
        <taxon>Cyclospora</taxon>
    </lineage>
</organism>
<feature type="non-terminal residue" evidence="3">
    <location>
        <position position="228"/>
    </location>
</feature>
<dbReference type="Proteomes" id="UP000515125">
    <property type="component" value="Unplaced"/>
</dbReference>
<feature type="region of interest" description="Disordered" evidence="1">
    <location>
        <begin position="106"/>
        <end position="144"/>
    </location>
</feature>
<feature type="compositionally biased region" description="Basic and acidic residues" evidence="1">
    <location>
        <begin position="107"/>
        <end position="132"/>
    </location>
</feature>
<keyword evidence="2" id="KW-1185">Reference proteome</keyword>
<dbReference type="OrthoDB" id="348971at2759"/>
<protein>
    <submittedName>
        <fullName evidence="3">Uncharacterized protein DDB_G0285291</fullName>
    </submittedName>
</protein>
<dbReference type="AlphaFoldDB" id="A0A6P6S164"/>
<evidence type="ECO:0000313" key="2">
    <source>
        <dbReference type="Proteomes" id="UP000515125"/>
    </source>
</evidence>